<name>A0ABT6FFN5_9BACT</name>
<reference evidence="1 2" key="1">
    <citation type="submission" date="2023-03" db="EMBL/GenBank/DDBJ databases">
        <title>Paludisphaera mucosa sp. nov. a novel planctomycete from northern fen.</title>
        <authorList>
            <person name="Ivanova A."/>
        </authorList>
    </citation>
    <scope>NUCLEOTIDE SEQUENCE [LARGE SCALE GENOMIC DNA]</scope>
    <source>
        <strain evidence="1 2">Pla2</strain>
    </source>
</reference>
<dbReference type="Proteomes" id="UP001216907">
    <property type="component" value="Unassembled WGS sequence"/>
</dbReference>
<dbReference type="EMBL" id="JARRAG010000002">
    <property type="protein sequence ID" value="MDG3006378.1"/>
    <property type="molecule type" value="Genomic_DNA"/>
</dbReference>
<sequence length="209" mass="22722">MPGASWNLDQTDDAVTIRTPAVRIVLRRAGDRWSHEIGLGDGPPLLASIEHGPDAGDPSQVLSPVYQEVQHHAFDDDDRRVRLLLTGLLHRHHFSAVLTVSTDDDGGAAIEFDVADRCRDVVSSLAATYEVRLGPGDLQEADETAVRWDGGPLGDGRLTFTAIEASRLAIAGKGPRAVQAQALASLAPGSFTHRLRYRWAWASRSCRTR</sequence>
<keyword evidence="2" id="KW-1185">Reference proteome</keyword>
<proteinExistence type="predicted"/>
<dbReference type="RefSeq" id="WP_277862678.1">
    <property type="nucleotide sequence ID" value="NZ_JARRAG010000002.1"/>
</dbReference>
<evidence type="ECO:0000313" key="1">
    <source>
        <dbReference type="EMBL" id="MDG3006378.1"/>
    </source>
</evidence>
<organism evidence="1 2">
    <name type="scientific">Paludisphaera mucosa</name>
    <dbReference type="NCBI Taxonomy" id="3030827"/>
    <lineage>
        <taxon>Bacteria</taxon>
        <taxon>Pseudomonadati</taxon>
        <taxon>Planctomycetota</taxon>
        <taxon>Planctomycetia</taxon>
        <taxon>Isosphaerales</taxon>
        <taxon>Isosphaeraceae</taxon>
        <taxon>Paludisphaera</taxon>
    </lineage>
</organism>
<comment type="caution">
    <text evidence="1">The sequence shown here is derived from an EMBL/GenBank/DDBJ whole genome shotgun (WGS) entry which is preliminary data.</text>
</comment>
<accession>A0ABT6FFN5</accession>
<evidence type="ECO:0000313" key="2">
    <source>
        <dbReference type="Proteomes" id="UP001216907"/>
    </source>
</evidence>
<gene>
    <name evidence="1" type="ORF">PZE19_21615</name>
</gene>
<protein>
    <submittedName>
        <fullName evidence="1">Uncharacterized protein</fullName>
    </submittedName>
</protein>